<gene>
    <name evidence="9" type="ORF">Esi_0007_0059</name>
</gene>
<dbReference type="STRING" id="2880.D8LS05"/>
<dbReference type="OMA" id="EPRMTIT"/>
<evidence type="ECO:0000313" key="10">
    <source>
        <dbReference type="Proteomes" id="UP000002630"/>
    </source>
</evidence>
<proteinExistence type="inferred from homology"/>
<name>D8LS05_ECTSI</name>
<evidence type="ECO:0000256" key="7">
    <source>
        <dbReference type="ARBA" id="ARBA00035179"/>
    </source>
</evidence>
<accession>D8LS05</accession>
<evidence type="ECO:0000313" key="9">
    <source>
        <dbReference type="EMBL" id="CBN73789.1"/>
    </source>
</evidence>
<dbReference type="AlphaFoldDB" id="D8LS05"/>
<dbReference type="GO" id="GO:0003735">
    <property type="term" value="F:structural constituent of ribosome"/>
    <property type="evidence" value="ECO:0007669"/>
    <property type="project" value="TreeGrafter"/>
</dbReference>
<evidence type="ECO:0000256" key="1">
    <source>
        <dbReference type="ARBA" id="ARBA00004173"/>
    </source>
</evidence>
<comment type="similarity">
    <text evidence="6">Belongs to the mitochondrion-specific ribosomal protein mL54 family.</text>
</comment>
<evidence type="ECO:0000256" key="3">
    <source>
        <dbReference type="ARBA" id="ARBA00022980"/>
    </source>
</evidence>
<keyword evidence="3" id="KW-0689">Ribosomal protein</keyword>
<evidence type="ECO:0000256" key="4">
    <source>
        <dbReference type="ARBA" id="ARBA00023128"/>
    </source>
</evidence>
<dbReference type="GO" id="GO:0005762">
    <property type="term" value="C:mitochondrial large ribosomal subunit"/>
    <property type="evidence" value="ECO:0007669"/>
    <property type="project" value="TreeGrafter"/>
</dbReference>
<evidence type="ECO:0000256" key="6">
    <source>
        <dbReference type="ARBA" id="ARBA00033752"/>
    </source>
</evidence>
<dbReference type="EMBL" id="FN648926">
    <property type="protein sequence ID" value="CBN73789.1"/>
    <property type="molecule type" value="Genomic_DNA"/>
</dbReference>
<dbReference type="eggNOG" id="KOG3435">
    <property type="taxonomic scope" value="Eukaryota"/>
</dbReference>
<keyword evidence="4" id="KW-0496">Mitochondrion</keyword>
<dbReference type="InParanoid" id="D8LS05"/>
<keyword evidence="2" id="KW-0809">Transit peptide</keyword>
<protein>
    <recommendedName>
        <fullName evidence="7">Large ribosomal subunit protein mL54</fullName>
    </recommendedName>
</protein>
<dbReference type="PANTHER" id="PTHR28595:SF1">
    <property type="entry name" value="LARGE RIBOSOMAL SUBUNIT PROTEIN ML54"/>
    <property type="match status" value="1"/>
</dbReference>
<evidence type="ECO:0000256" key="2">
    <source>
        <dbReference type="ARBA" id="ARBA00022946"/>
    </source>
</evidence>
<feature type="compositionally biased region" description="Low complexity" evidence="8">
    <location>
        <begin position="1"/>
        <end position="12"/>
    </location>
</feature>
<dbReference type="InterPro" id="IPR013870">
    <property type="entry name" value="Ribosomal_mL54"/>
</dbReference>
<dbReference type="OrthoDB" id="197061at2759"/>
<comment type="subcellular location">
    <subcellularLocation>
        <location evidence="1">Mitochondrion</location>
    </subcellularLocation>
</comment>
<dbReference type="PANTHER" id="PTHR28595">
    <property type="entry name" value="39S RIBOSOMAL PROTEIN L54, MITOCHONDRIAL"/>
    <property type="match status" value="1"/>
</dbReference>
<reference evidence="9 10" key="1">
    <citation type="journal article" date="2010" name="Nature">
        <title>The Ectocarpus genome and the independent evolution of multicellularity in brown algae.</title>
        <authorList>
            <person name="Cock J.M."/>
            <person name="Sterck L."/>
            <person name="Rouze P."/>
            <person name="Scornet D."/>
            <person name="Allen A.E."/>
            <person name="Amoutzias G."/>
            <person name="Anthouard V."/>
            <person name="Artiguenave F."/>
            <person name="Aury J.M."/>
            <person name="Badger J.H."/>
            <person name="Beszteri B."/>
            <person name="Billiau K."/>
            <person name="Bonnet E."/>
            <person name="Bothwell J.H."/>
            <person name="Bowler C."/>
            <person name="Boyen C."/>
            <person name="Brownlee C."/>
            <person name="Carrano C.J."/>
            <person name="Charrier B."/>
            <person name="Cho G.Y."/>
            <person name="Coelho S.M."/>
            <person name="Collen J."/>
            <person name="Corre E."/>
            <person name="Da Silva C."/>
            <person name="Delage L."/>
            <person name="Delaroque N."/>
            <person name="Dittami S.M."/>
            <person name="Doulbeau S."/>
            <person name="Elias M."/>
            <person name="Farnham G."/>
            <person name="Gachon C.M."/>
            <person name="Gschloessl B."/>
            <person name="Heesch S."/>
            <person name="Jabbari K."/>
            <person name="Jubin C."/>
            <person name="Kawai H."/>
            <person name="Kimura K."/>
            <person name="Kloareg B."/>
            <person name="Kupper F.C."/>
            <person name="Lang D."/>
            <person name="Le Bail A."/>
            <person name="Leblanc C."/>
            <person name="Lerouge P."/>
            <person name="Lohr M."/>
            <person name="Lopez P.J."/>
            <person name="Martens C."/>
            <person name="Maumus F."/>
            <person name="Michel G."/>
            <person name="Miranda-Saavedra D."/>
            <person name="Morales J."/>
            <person name="Moreau H."/>
            <person name="Motomura T."/>
            <person name="Nagasato C."/>
            <person name="Napoli C.A."/>
            <person name="Nelson D.R."/>
            <person name="Nyvall-Collen P."/>
            <person name="Peters A.F."/>
            <person name="Pommier C."/>
            <person name="Potin P."/>
            <person name="Poulain J."/>
            <person name="Quesneville H."/>
            <person name="Read B."/>
            <person name="Rensing S.A."/>
            <person name="Ritter A."/>
            <person name="Rousvoal S."/>
            <person name="Samanta M."/>
            <person name="Samson G."/>
            <person name="Schroeder D.C."/>
            <person name="Segurens B."/>
            <person name="Strittmatter M."/>
            <person name="Tonon T."/>
            <person name="Tregear J.W."/>
            <person name="Valentin K."/>
            <person name="von Dassow P."/>
            <person name="Yamagishi T."/>
            <person name="Van de Peer Y."/>
            <person name="Wincker P."/>
        </authorList>
    </citation>
    <scope>NUCLEOTIDE SEQUENCE [LARGE SCALE GENOMIC DNA]</scope>
    <source>
        <strain evidence="10">Ec32 / CCAP1310/4</strain>
    </source>
</reference>
<organism evidence="9 10">
    <name type="scientific">Ectocarpus siliculosus</name>
    <name type="common">Brown alga</name>
    <name type="synonym">Conferva siliculosa</name>
    <dbReference type="NCBI Taxonomy" id="2880"/>
    <lineage>
        <taxon>Eukaryota</taxon>
        <taxon>Sar</taxon>
        <taxon>Stramenopiles</taxon>
        <taxon>Ochrophyta</taxon>
        <taxon>PX clade</taxon>
        <taxon>Phaeophyceae</taxon>
        <taxon>Ectocarpales</taxon>
        <taxon>Ectocarpaceae</taxon>
        <taxon>Ectocarpus</taxon>
    </lineage>
</organism>
<keyword evidence="10" id="KW-1185">Reference proteome</keyword>
<dbReference type="Proteomes" id="UP000002630">
    <property type="component" value="Linkage Group LG06"/>
</dbReference>
<keyword evidence="5" id="KW-0687">Ribonucleoprotein</keyword>
<feature type="region of interest" description="Disordered" evidence="8">
    <location>
        <begin position="1"/>
        <end position="54"/>
    </location>
</feature>
<evidence type="ECO:0000256" key="5">
    <source>
        <dbReference type="ARBA" id="ARBA00023274"/>
    </source>
</evidence>
<dbReference type="Pfam" id="PF08561">
    <property type="entry name" value="Ribosomal_L37"/>
    <property type="match status" value="1"/>
</dbReference>
<evidence type="ECO:0000256" key="8">
    <source>
        <dbReference type="SAM" id="MobiDB-lite"/>
    </source>
</evidence>
<dbReference type="EMBL" id="FN649731">
    <property type="protein sequence ID" value="CBN73789.1"/>
    <property type="molecule type" value="Genomic_DNA"/>
</dbReference>
<sequence>MMAKAGASAASGGKKGGKGGGGGDSAKDSAGEHGLGVTPINFLKDGKDPSVMPDEEYPEWLWNMQLPSLARLKRTKEDDYTLDEFRRFVQLDSREKIKRQNRSGKF</sequence>